<sequence>MELIATNIPSSPEEPTNDNTLVEISDEQHDDQNHNIKNVIEPLTNPISKCKLPNLGELQKRMNEYISSKINDQDTIQKLTVLLTLSMEFYRILMGSLLLSFVPQKCGDHVCGITENLHSEGAYYIIYILNLMTLISFSMLYLVEVKRENRLITYLDVNTSKPTDAISVAINLRALPDIKRENILYIDKIYQQIGCCAIAVYVFNTILSAVVIYENYLDNKTITAFLTNVLFMGSKVGEVYSIANTENNIFFSAYLKNKVQYNDVDPDKIVDSEIGQSIGSIEEVPGAYIGHDTFSVLRSNDEIESSQDEY</sequence>
<accession>A0A6C0JXE1</accession>
<feature type="transmembrane region" description="Helical" evidence="1">
    <location>
        <begin position="79"/>
        <end position="102"/>
    </location>
</feature>
<reference evidence="2" key="1">
    <citation type="journal article" date="2020" name="Nature">
        <title>Giant virus diversity and host interactions through global metagenomics.</title>
        <authorList>
            <person name="Schulz F."/>
            <person name="Roux S."/>
            <person name="Paez-Espino D."/>
            <person name="Jungbluth S."/>
            <person name="Walsh D.A."/>
            <person name="Denef V.J."/>
            <person name="McMahon K.D."/>
            <person name="Konstantinidis K.T."/>
            <person name="Eloe-Fadrosh E.A."/>
            <person name="Kyrpides N.C."/>
            <person name="Woyke T."/>
        </authorList>
    </citation>
    <scope>NUCLEOTIDE SEQUENCE</scope>
    <source>
        <strain evidence="2">GVMAG-S-1101164-67</strain>
    </source>
</reference>
<keyword evidence="1" id="KW-0812">Transmembrane</keyword>
<feature type="transmembrane region" description="Helical" evidence="1">
    <location>
        <begin position="189"/>
        <end position="213"/>
    </location>
</feature>
<evidence type="ECO:0000313" key="2">
    <source>
        <dbReference type="EMBL" id="QHU10053.1"/>
    </source>
</evidence>
<keyword evidence="1" id="KW-1133">Transmembrane helix</keyword>
<protein>
    <submittedName>
        <fullName evidence="2">Uncharacterized protein</fullName>
    </submittedName>
</protein>
<keyword evidence="1" id="KW-0472">Membrane</keyword>
<proteinExistence type="predicted"/>
<organism evidence="2">
    <name type="scientific">viral metagenome</name>
    <dbReference type="NCBI Taxonomy" id="1070528"/>
    <lineage>
        <taxon>unclassified sequences</taxon>
        <taxon>metagenomes</taxon>
        <taxon>organismal metagenomes</taxon>
    </lineage>
</organism>
<dbReference type="AlphaFoldDB" id="A0A6C0JXE1"/>
<name>A0A6C0JXE1_9ZZZZ</name>
<dbReference type="EMBL" id="MN740749">
    <property type="protein sequence ID" value="QHU10053.1"/>
    <property type="molecule type" value="Genomic_DNA"/>
</dbReference>
<evidence type="ECO:0000256" key="1">
    <source>
        <dbReference type="SAM" id="Phobius"/>
    </source>
</evidence>
<feature type="transmembrane region" description="Helical" evidence="1">
    <location>
        <begin position="122"/>
        <end position="143"/>
    </location>
</feature>